<dbReference type="InterPro" id="IPR014756">
    <property type="entry name" value="Ig_E-set"/>
</dbReference>
<feature type="chain" id="PRO_5004905650" evidence="2">
    <location>
        <begin position="18"/>
        <end position="1182"/>
    </location>
</feature>
<organism evidence="5">
    <name type="scientific">Ceratitis capitata</name>
    <name type="common">Mediterranean fruit fly</name>
    <name type="synonym">Tephritis capitata</name>
    <dbReference type="NCBI Taxonomy" id="7213"/>
    <lineage>
        <taxon>Eukaryota</taxon>
        <taxon>Metazoa</taxon>
        <taxon>Ecdysozoa</taxon>
        <taxon>Arthropoda</taxon>
        <taxon>Hexapoda</taxon>
        <taxon>Insecta</taxon>
        <taxon>Pterygota</taxon>
        <taxon>Neoptera</taxon>
        <taxon>Endopterygota</taxon>
        <taxon>Diptera</taxon>
        <taxon>Brachycera</taxon>
        <taxon>Muscomorpha</taxon>
        <taxon>Tephritoidea</taxon>
        <taxon>Tephritidae</taxon>
        <taxon>Ceratitis</taxon>
        <taxon>Ceratitis</taxon>
    </lineage>
</organism>
<evidence type="ECO:0000256" key="2">
    <source>
        <dbReference type="SAM" id="SignalP"/>
    </source>
</evidence>
<reference evidence="5" key="2">
    <citation type="journal article" date="2014" name="BMC Genomics">
        <title>A genomic perspective to assessing quality of mass-reared SIT flies used in Mediterranean fruit fly (Ceratitis capitata) eradication in California.</title>
        <authorList>
            <person name="Calla B."/>
            <person name="Hall B."/>
            <person name="Hou S."/>
            <person name="Geib S.M."/>
        </authorList>
    </citation>
    <scope>NUCLEOTIDE SEQUENCE</scope>
</reference>
<feature type="region of interest" description="Disordered" evidence="1">
    <location>
        <begin position="379"/>
        <end position="403"/>
    </location>
</feature>
<sequence length="1182" mass="135696">MKSFILSLFFVFSVVTAGVTNNRNILRESGLQSNVNDVANNGVQRISQMTHEELLHQKFLLDILQDVNDQKVSEDIVQGPVSQYDQLINDQTRYNGVIDDLMANVLELSRNQQLLSKAETFTIANDEHVRQMVGLYRVLVRSCDWDTLQRNLIHARLHVNGVLLVNSLLLAIRDREDTQNLIMPGIHEILPELYLDEDVLRRAEDIHLNQLISTSETVSRKTQRPSLFQMIGINKLWNRNANGVDTLDRSELWMPWREMHNELAMRRIGGASAPMQITRRNDDDRIVLPVTLPSSSLRKEKEARLLTKDVGLQSFLQNLVNDLCLTRNEATLENRQRSSRAQFARVGLERNVGSMLESGIRVNQQQMEEQRLRDRTDGLINNDRISGDNDVISNPSRRQSGSTVNDNIRIRNENVWRSKSMKQSEEQLPTTTADDERLLHVNRNRQRAAAINQMHFRGEQSNEEWSSDNSAGVNDRWVRVDVGAGRRTNFMNSIIDPHVGLRNDYNAVDEEPHKSAQHMDMGTGMPMDWNRQMAMHRQRVRKISEIQGINGQNWREADQRRSDIDSDLPDIDIKDERLLHVGRRRLNQLRKSDKQNQSSGEDDRDDDDESQRRENQYWSEHQGWLNSMQQQQRISMQETVNDDRIMARGMGNIGIAVGQGYNRQSGVEHNDENVRNILTGQWGNDRARGEMNQWANNGKRQQVNRWYNERDADMQDVNHRIGSDIWRHRSARSVHGVDAVYAAGRQRLGQDDRVGELILHNLQQLVARINMEHIALNNQDYTTSRINNPRLANAADERLALRLNERRMNARQNRMLLDKVSDIENRLQAVIRSAGADQTKDGGDVNRLIGDVLIGRRMTNANVDLLNILSEVISQNGGLRGGIQQLSQISIDIEDPVVMHLLRRIVHMADVQRQRQLGGYRREDLEMDGIKINDVKVDKLRTYVDTDDVDLINALDASVMLKAKRNSVLSQRMVVARQQRLNHQTFTINIDVTSDRNQRAVVRTLLGPKEDVSDVASQLNEQRQNFVLLDTQIVDLRSGRNVIKRKSQDIDWTARDTTPLTEIYKRVMNALNGQLEISKDKVQGQNCHFPHRLLLPRGRPEGLPMQILVIITPVESEGGEEIEEANRVCGMGISNLNLDNQPLGFPLDRPIDDVQQAMSLPNVRLMDVQLFHSKQLVADDFF</sequence>
<dbReference type="Gene3D" id="2.60.40.1520">
    <property type="entry name" value="Hemocyanin, C-terminal domain"/>
    <property type="match status" value="1"/>
</dbReference>
<dbReference type="InterPro" id="IPR036697">
    <property type="entry name" value="Hemocyanin_N_sf"/>
</dbReference>
<dbReference type="PANTHER" id="PTHR11511:SF5">
    <property type="entry name" value="FAT-BODY PROTEIN 1-RELATED"/>
    <property type="match status" value="1"/>
</dbReference>
<dbReference type="GO" id="GO:0097009">
    <property type="term" value="P:energy homeostasis"/>
    <property type="evidence" value="ECO:0007669"/>
    <property type="project" value="UniProtKB-ARBA"/>
</dbReference>
<dbReference type="OrthoDB" id="7419495at2759"/>
<dbReference type="Pfam" id="PF03722">
    <property type="entry name" value="Hemocyanin_N"/>
    <property type="match status" value="1"/>
</dbReference>
<feature type="region of interest" description="Disordered" evidence="1">
    <location>
        <begin position="587"/>
        <end position="614"/>
    </location>
</feature>
<keyword evidence="2" id="KW-0732">Signal</keyword>
<evidence type="ECO:0000259" key="4">
    <source>
        <dbReference type="Pfam" id="PF03723"/>
    </source>
</evidence>
<dbReference type="InterPro" id="IPR005203">
    <property type="entry name" value="Hemocyanin_C"/>
</dbReference>
<dbReference type="PANTHER" id="PTHR11511">
    <property type="entry name" value="LARVAL STORAGE PROTEIN/PHENOLOXIDASE"/>
    <property type="match status" value="1"/>
</dbReference>
<dbReference type="GO" id="GO:0045735">
    <property type="term" value="F:nutrient reservoir activity"/>
    <property type="evidence" value="ECO:0007669"/>
    <property type="project" value="UniProtKB-ARBA"/>
</dbReference>
<feature type="signal peptide" evidence="2">
    <location>
        <begin position="1"/>
        <end position="17"/>
    </location>
</feature>
<evidence type="ECO:0000259" key="3">
    <source>
        <dbReference type="Pfam" id="PF03722"/>
    </source>
</evidence>
<protein>
    <submittedName>
        <fullName evidence="5">Fat-body protein 1</fullName>
    </submittedName>
</protein>
<feature type="domain" description="Hemocyanin N-terminal" evidence="3">
    <location>
        <begin position="56"/>
        <end position="180"/>
    </location>
</feature>
<dbReference type="InterPro" id="IPR013788">
    <property type="entry name" value="Hemocyanin/hexamerin"/>
</dbReference>
<feature type="compositionally biased region" description="Polar residues" evidence="1">
    <location>
        <begin position="391"/>
        <end position="403"/>
    </location>
</feature>
<dbReference type="InterPro" id="IPR037020">
    <property type="entry name" value="Hemocyanin_C_sf"/>
</dbReference>
<dbReference type="SUPFAM" id="SSF48050">
    <property type="entry name" value="Hemocyanin, N-terminal domain"/>
    <property type="match status" value="1"/>
</dbReference>
<accession>W8AL43</accession>
<dbReference type="Pfam" id="PF03723">
    <property type="entry name" value="Hemocyanin_C"/>
    <property type="match status" value="1"/>
</dbReference>
<reference evidence="5" key="1">
    <citation type="submission" date="2013-07" db="EMBL/GenBank/DDBJ databases">
        <authorList>
            <person name="Geib S."/>
        </authorList>
    </citation>
    <scope>NUCLEOTIDE SEQUENCE</scope>
</reference>
<proteinExistence type="evidence at transcript level"/>
<evidence type="ECO:0000256" key="1">
    <source>
        <dbReference type="SAM" id="MobiDB-lite"/>
    </source>
</evidence>
<dbReference type="EMBL" id="GAMC01019963">
    <property type="protein sequence ID" value="JAB86592.1"/>
    <property type="molecule type" value="mRNA"/>
</dbReference>
<dbReference type="SUPFAM" id="SSF81296">
    <property type="entry name" value="E set domains"/>
    <property type="match status" value="1"/>
</dbReference>
<feature type="compositionally biased region" description="Acidic residues" evidence="1">
    <location>
        <begin position="600"/>
        <end position="609"/>
    </location>
</feature>
<dbReference type="GO" id="GO:0005615">
    <property type="term" value="C:extracellular space"/>
    <property type="evidence" value="ECO:0007669"/>
    <property type="project" value="UniProtKB-ARBA"/>
</dbReference>
<gene>
    <name evidence="5" type="primary">FBP1</name>
</gene>
<dbReference type="Gene3D" id="1.20.1370.10">
    <property type="entry name" value="Hemocyanin, N-terminal domain"/>
    <property type="match status" value="1"/>
</dbReference>
<feature type="domain" description="Hemocyanin C-terminal" evidence="4">
    <location>
        <begin position="920"/>
        <end position="1172"/>
    </location>
</feature>
<name>W8AL43_CERCA</name>
<dbReference type="AlphaFoldDB" id="W8AL43"/>
<evidence type="ECO:0000313" key="5">
    <source>
        <dbReference type="EMBL" id="JAB86592.1"/>
    </source>
</evidence>
<dbReference type="InterPro" id="IPR005204">
    <property type="entry name" value="Hemocyanin_N"/>
</dbReference>